<reference evidence="1" key="1">
    <citation type="journal article" date="2022" name="Front. Genet.">
        <title>Chromosome-Scale Assembly of the Dendrobium nobile Genome Provides Insights Into the Molecular Mechanism of the Biosynthesis of the Medicinal Active Ingredient of Dendrobium.</title>
        <authorList>
            <person name="Xu Q."/>
            <person name="Niu S.-C."/>
            <person name="Li K.-L."/>
            <person name="Zheng P.-J."/>
            <person name="Zhang X.-J."/>
            <person name="Jia Y."/>
            <person name="Liu Y."/>
            <person name="Niu Y.-X."/>
            <person name="Yu L.-H."/>
            <person name="Chen D.-F."/>
            <person name="Zhang G.-Q."/>
        </authorList>
    </citation>
    <scope>NUCLEOTIDE SEQUENCE</scope>
    <source>
        <tissue evidence="1">Leaf</tissue>
    </source>
</reference>
<dbReference type="AlphaFoldDB" id="A0A8T3AZT2"/>
<organism evidence="1 2">
    <name type="scientific">Dendrobium nobile</name>
    <name type="common">Orchid</name>
    <dbReference type="NCBI Taxonomy" id="94219"/>
    <lineage>
        <taxon>Eukaryota</taxon>
        <taxon>Viridiplantae</taxon>
        <taxon>Streptophyta</taxon>
        <taxon>Embryophyta</taxon>
        <taxon>Tracheophyta</taxon>
        <taxon>Spermatophyta</taxon>
        <taxon>Magnoliopsida</taxon>
        <taxon>Liliopsida</taxon>
        <taxon>Asparagales</taxon>
        <taxon>Orchidaceae</taxon>
        <taxon>Epidendroideae</taxon>
        <taxon>Malaxideae</taxon>
        <taxon>Dendrobiinae</taxon>
        <taxon>Dendrobium</taxon>
    </lineage>
</organism>
<comment type="caution">
    <text evidence="1">The sequence shown here is derived from an EMBL/GenBank/DDBJ whole genome shotgun (WGS) entry which is preliminary data.</text>
</comment>
<gene>
    <name evidence="1" type="ORF">KFK09_016844</name>
</gene>
<sequence length="67" mass="7706">MSGYPIQTRHGDTRSRCILVTWRFWIGVRTNPYTGRNNLPSITDQERENFSKFPSALMSHGAIPPEL</sequence>
<protein>
    <submittedName>
        <fullName evidence="1">Uncharacterized protein</fullName>
    </submittedName>
</protein>
<evidence type="ECO:0000313" key="1">
    <source>
        <dbReference type="EMBL" id="KAI0501899.1"/>
    </source>
</evidence>
<dbReference type="Proteomes" id="UP000829196">
    <property type="component" value="Unassembled WGS sequence"/>
</dbReference>
<name>A0A8T3AZT2_DENNO</name>
<proteinExistence type="predicted"/>
<dbReference type="EMBL" id="JAGYWB010000012">
    <property type="protein sequence ID" value="KAI0501899.1"/>
    <property type="molecule type" value="Genomic_DNA"/>
</dbReference>
<keyword evidence="2" id="KW-1185">Reference proteome</keyword>
<accession>A0A8T3AZT2</accession>
<evidence type="ECO:0000313" key="2">
    <source>
        <dbReference type="Proteomes" id="UP000829196"/>
    </source>
</evidence>